<dbReference type="Proteomes" id="UP000634136">
    <property type="component" value="Unassembled WGS sequence"/>
</dbReference>
<feature type="domain" description="Disease resistance protein RPS4B/Roq1-like leucine-rich repeats" evidence="5">
    <location>
        <begin position="216"/>
        <end position="398"/>
    </location>
</feature>
<dbReference type="PANTHER" id="PTHR11017:SF219">
    <property type="entry name" value="ARCHAEAL ATPASE"/>
    <property type="match status" value="1"/>
</dbReference>
<evidence type="ECO:0000256" key="3">
    <source>
        <dbReference type="ARBA" id="ARBA00022821"/>
    </source>
</evidence>
<keyword evidence="7" id="KW-1185">Reference proteome</keyword>
<dbReference type="Gene3D" id="3.80.10.10">
    <property type="entry name" value="Ribonuclease Inhibitor"/>
    <property type="match status" value="1"/>
</dbReference>
<organism evidence="6 7">
    <name type="scientific">Senna tora</name>
    <dbReference type="NCBI Taxonomy" id="362788"/>
    <lineage>
        <taxon>Eukaryota</taxon>
        <taxon>Viridiplantae</taxon>
        <taxon>Streptophyta</taxon>
        <taxon>Embryophyta</taxon>
        <taxon>Tracheophyta</taxon>
        <taxon>Spermatophyta</taxon>
        <taxon>Magnoliopsida</taxon>
        <taxon>eudicotyledons</taxon>
        <taxon>Gunneridae</taxon>
        <taxon>Pentapetalae</taxon>
        <taxon>rosids</taxon>
        <taxon>fabids</taxon>
        <taxon>Fabales</taxon>
        <taxon>Fabaceae</taxon>
        <taxon>Caesalpinioideae</taxon>
        <taxon>Cassia clade</taxon>
        <taxon>Senna</taxon>
    </lineage>
</organism>
<evidence type="ECO:0000256" key="1">
    <source>
        <dbReference type="ARBA" id="ARBA00022614"/>
    </source>
</evidence>
<dbReference type="InterPro" id="IPR032675">
    <property type="entry name" value="LRR_dom_sf"/>
</dbReference>
<dbReference type="SUPFAM" id="SSF52058">
    <property type="entry name" value="L domain-like"/>
    <property type="match status" value="1"/>
</dbReference>
<feature type="domain" description="C-JID" evidence="4">
    <location>
        <begin position="422"/>
        <end position="536"/>
    </location>
</feature>
<reference evidence="6" key="1">
    <citation type="submission" date="2020-09" db="EMBL/GenBank/DDBJ databases">
        <title>Genome-Enabled Discovery of Anthraquinone Biosynthesis in Senna tora.</title>
        <authorList>
            <person name="Kang S.-H."/>
            <person name="Pandey R.P."/>
            <person name="Lee C.-M."/>
            <person name="Sim J.-S."/>
            <person name="Jeong J.-T."/>
            <person name="Choi B.-S."/>
            <person name="Jung M."/>
            <person name="Ginzburg D."/>
            <person name="Zhao K."/>
            <person name="Won S.Y."/>
            <person name="Oh T.-J."/>
            <person name="Yu Y."/>
            <person name="Kim N.-H."/>
            <person name="Lee O.R."/>
            <person name="Lee T.-H."/>
            <person name="Bashyal P."/>
            <person name="Kim T.-S."/>
            <person name="Lee W.-H."/>
            <person name="Kawkins C."/>
            <person name="Kim C.-K."/>
            <person name="Kim J.S."/>
            <person name="Ahn B.O."/>
            <person name="Rhee S.Y."/>
            <person name="Sohng J.K."/>
        </authorList>
    </citation>
    <scope>NUCLEOTIDE SEQUENCE</scope>
    <source>
        <tissue evidence="6">Leaf</tissue>
    </source>
</reference>
<dbReference type="OrthoDB" id="1435371at2759"/>
<evidence type="ECO:0000313" key="6">
    <source>
        <dbReference type="EMBL" id="KAF7813415.1"/>
    </source>
</evidence>
<name>A0A834T0F8_9FABA</name>
<dbReference type="InterPro" id="IPR044974">
    <property type="entry name" value="Disease_R_plants"/>
</dbReference>
<proteinExistence type="predicted"/>
<keyword evidence="1" id="KW-0433">Leucine-rich repeat</keyword>
<sequence>MASNTFVPKLIGHFNDLGTLADTYLTAIDVGLMIRLFLVTFKGTDEVEVIIQKSVNNNGYNVQWNGKAFKKMKNLKVLIIKDVSFSSGVEYLPNSLRVLEWVGYPSPCLPADFRPKKLSVLKLKKCRFSSLKPIMESVTALHSIGFMDMSVLNFDFCELITQIPDISCLPNLWKLSFRGCDNLVEVHDSVGFLDKLRILRADYCIKLRTFPPINVSTLERLDIASYTSLEAFPDILGENKKITVLCLYGIDLEFPFSIQNLTGVQVLGMENCRRIRLPISIAMLPELELLKIRACEELHFSKQDGSIEKGSLIMCPKMDRLVIEDCNISDESLSLCLSWFVNVKSLSLRGSNFTILPAFINKCPFLTSLDLDNCMHLREIRGLPPNIEYLSAKNCISLSFQSTSILLSEELHNTGGKTFYVPEGRIPEWFDHRTKGGSISFWFRNKFPAIVVCVVIGLTNEELFSIKFDPQVIVNGNERFGAHGLGHTFKVVAELIFVFDLESILFPYELEDVSLEKEWNHVEISYQEPFDSYTYEDELSNKVSIEEVGKESGIYVLKQMNKMEDIRFTNPYIDNEICSHNVKRHD</sequence>
<dbReference type="Pfam" id="PF23286">
    <property type="entry name" value="LRR_13"/>
    <property type="match status" value="1"/>
</dbReference>
<dbReference type="Pfam" id="PF20160">
    <property type="entry name" value="C-JID"/>
    <property type="match status" value="1"/>
</dbReference>
<dbReference type="GO" id="GO:0006952">
    <property type="term" value="P:defense response"/>
    <property type="evidence" value="ECO:0007669"/>
    <property type="project" value="InterPro"/>
</dbReference>
<gene>
    <name evidence="6" type="ORF">G2W53_034391</name>
</gene>
<evidence type="ECO:0000259" key="4">
    <source>
        <dbReference type="Pfam" id="PF20160"/>
    </source>
</evidence>
<accession>A0A834T0F8</accession>
<evidence type="ECO:0000313" key="7">
    <source>
        <dbReference type="Proteomes" id="UP000634136"/>
    </source>
</evidence>
<protein>
    <submittedName>
        <fullName evidence="6">TMV resistance protein N-like isoform X1</fullName>
    </submittedName>
</protein>
<dbReference type="InterPro" id="IPR058546">
    <property type="entry name" value="RPS4B/Roq1-like_LRR"/>
</dbReference>
<dbReference type="EMBL" id="JAAIUW010000010">
    <property type="protein sequence ID" value="KAF7813415.1"/>
    <property type="molecule type" value="Genomic_DNA"/>
</dbReference>
<dbReference type="PANTHER" id="PTHR11017">
    <property type="entry name" value="LEUCINE-RICH REPEAT-CONTAINING PROTEIN"/>
    <property type="match status" value="1"/>
</dbReference>
<evidence type="ECO:0000256" key="2">
    <source>
        <dbReference type="ARBA" id="ARBA00022737"/>
    </source>
</evidence>
<keyword evidence="3" id="KW-0611">Plant defense</keyword>
<dbReference type="AlphaFoldDB" id="A0A834T0F8"/>
<comment type="caution">
    <text evidence="6">The sequence shown here is derived from an EMBL/GenBank/DDBJ whole genome shotgun (WGS) entry which is preliminary data.</text>
</comment>
<dbReference type="InterPro" id="IPR045344">
    <property type="entry name" value="C-JID"/>
</dbReference>
<keyword evidence="2" id="KW-0677">Repeat</keyword>
<evidence type="ECO:0000259" key="5">
    <source>
        <dbReference type="Pfam" id="PF23286"/>
    </source>
</evidence>